<dbReference type="Gene3D" id="3.30.1370.160">
    <property type="match status" value="1"/>
</dbReference>
<dbReference type="InterPro" id="IPR040591">
    <property type="entry name" value="RqcP2_RBD"/>
</dbReference>
<proteinExistence type="predicted"/>
<dbReference type="Pfam" id="PF17774">
    <property type="entry name" value="YlmH_RBD"/>
    <property type="match status" value="1"/>
</dbReference>
<evidence type="ECO:0000313" key="3">
    <source>
        <dbReference type="EMBL" id="HIR12730.1"/>
    </source>
</evidence>
<evidence type="ECO:0000256" key="1">
    <source>
        <dbReference type="PROSITE-ProRule" id="PRU00182"/>
    </source>
</evidence>
<dbReference type="PROSITE" id="PS50889">
    <property type="entry name" value="S4"/>
    <property type="match status" value="1"/>
</dbReference>
<organism evidence="3 4">
    <name type="scientific">Candidatus Choladousia intestinavium</name>
    <dbReference type="NCBI Taxonomy" id="2840727"/>
    <lineage>
        <taxon>Bacteria</taxon>
        <taxon>Bacillati</taxon>
        <taxon>Bacillota</taxon>
        <taxon>Clostridia</taxon>
        <taxon>Lachnospirales</taxon>
        <taxon>Lachnospiraceae</taxon>
        <taxon>Lachnospiraceae incertae sedis</taxon>
        <taxon>Candidatus Choladousia</taxon>
    </lineage>
</organism>
<dbReference type="InterPro" id="IPR002942">
    <property type="entry name" value="S4_RNA-bd"/>
</dbReference>
<dbReference type="EMBL" id="DVGK01000031">
    <property type="protein sequence ID" value="HIR12730.1"/>
    <property type="molecule type" value="Genomic_DNA"/>
</dbReference>
<dbReference type="SUPFAM" id="SSF55174">
    <property type="entry name" value="Alpha-L RNA-binding motif"/>
    <property type="match status" value="1"/>
</dbReference>
<feature type="domain" description="RNA-binding S4" evidence="2">
    <location>
        <begin position="180"/>
        <end position="237"/>
    </location>
</feature>
<dbReference type="GO" id="GO:0003723">
    <property type="term" value="F:RNA binding"/>
    <property type="evidence" value="ECO:0007669"/>
    <property type="project" value="UniProtKB-KW"/>
</dbReference>
<reference evidence="3" key="2">
    <citation type="journal article" date="2021" name="PeerJ">
        <title>Extensive microbial diversity within the chicken gut microbiome revealed by metagenomics and culture.</title>
        <authorList>
            <person name="Gilroy R."/>
            <person name="Ravi A."/>
            <person name="Getino M."/>
            <person name="Pursley I."/>
            <person name="Horton D.L."/>
            <person name="Alikhan N.F."/>
            <person name="Baker D."/>
            <person name="Gharbi K."/>
            <person name="Hall N."/>
            <person name="Watson M."/>
            <person name="Adriaenssens E.M."/>
            <person name="Foster-Nyarko E."/>
            <person name="Jarju S."/>
            <person name="Secka A."/>
            <person name="Antonio M."/>
            <person name="Oren A."/>
            <person name="Chaudhuri R.R."/>
            <person name="La Ragione R."/>
            <person name="Hildebrand F."/>
            <person name="Pallen M.J."/>
        </authorList>
    </citation>
    <scope>NUCLEOTIDE SEQUENCE</scope>
    <source>
        <strain evidence="3">ChiSjej4B22-8148</strain>
    </source>
</reference>
<evidence type="ECO:0000259" key="2">
    <source>
        <dbReference type="SMART" id="SM00363"/>
    </source>
</evidence>
<dbReference type="SMART" id="SM00363">
    <property type="entry name" value="S4"/>
    <property type="match status" value="1"/>
</dbReference>
<name>A0A9D1AAD8_9FIRM</name>
<sequence>MEKEKDLLLLQKRIRELARRAEQTGCPQFTDFLNLYEQNILHDTLRNFPQVTWRTFGGYDQAERQMAAFLPDAFSYEETKPEYPIACLHIRPKNSRFAETLSHRDILGALMNLGIDRCKTGDIPVLQEEAYLFCHESLGEMICRELTRIRRTSVVCSLCREADFTYTPRTETVTGSISSLWLDALLSVAFQSSRSSLLSLIQEGKVFVNGRLITSNAFIPKEGDLVSVRGLGRFRYLGAGGQTKKGRRIVQAERFI</sequence>
<accession>A0A9D1AAD8</accession>
<gene>
    <name evidence="3" type="ORF">IAB31_02260</name>
</gene>
<dbReference type="InterPro" id="IPR036986">
    <property type="entry name" value="S4_RNA-bd_sf"/>
</dbReference>
<dbReference type="InterPro" id="IPR012677">
    <property type="entry name" value="Nucleotide-bd_a/b_plait_sf"/>
</dbReference>
<dbReference type="Gene3D" id="3.10.290.10">
    <property type="entry name" value="RNA-binding S4 domain"/>
    <property type="match status" value="1"/>
</dbReference>
<reference evidence="3" key="1">
    <citation type="submission" date="2020-10" db="EMBL/GenBank/DDBJ databases">
        <authorList>
            <person name="Gilroy R."/>
        </authorList>
    </citation>
    <scope>NUCLEOTIDE SEQUENCE</scope>
    <source>
        <strain evidence="3">ChiSjej4B22-8148</strain>
    </source>
</reference>
<keyword evidence="1" id="KW-0694">RNA-binding</keyword>
<dbReference type="AlphaFoldDB" id="A0A9D1AAD8"/>
<dbReference type="Pfam" id="PF01479">
    <property type="entry name" value="S4"/>
    <property type="match status" value="1"/>
</dbReference>
<dbReference type="CDD" id="cd00165">
    <property type="entry name" value="S4"/>
    <property type="match status" value="1"/>
</dbReference>
<dbReference type="Proteomes" id="UP000886757">
    <property type="component" value="Unassembled WGS sequence"/>
</dbReference>
<comment type="caution">
    <text evidence="3">The sequence shown here is derived from an EMBL/GenBank/DDBJ whole genome shotgun (WGS) entry which is preliminary data.</text>
</comment>
<evidence type="ECO:0000313" key="4">
    <source>
        <dbReference type="Proteomes" id="UP000886757"/>
    </source>
</evidence>
<protein>
    <submittedName>
        <fullName evidence="3">RNA-binding protein</fullName>
    </submittedName>
</protein>
<dbReference type="Gene3D" id="3.30.70.330">
    <property type="match status" value="1"/>
</dbReference>